<name>A0ACC2HQ58_9PEZI</name>
<evidence type="ECO:0000313" key="1">
    <source>
        <dbReference type="EMBL" id="KAJ8105045.1"/>
    </source>
</evidence>
<dbReference type="EMBL" id="JAPESX010003397">
    <property type="protein sequence ID" value="KAJ8105045.1"/>
    <property type="molecule type" value="Genomic_DNA"/>
</dbReference>
<evidence type="ECO:0000313" key="2">
    <source>
        <dbReference type="Proteomes" id="UP001153334"/>
    </source>
</evidence>
<reference evidence="1" key="1">
    <citation type="submission" date="2022-11" db="EMBL/GenBank/DDBJ databases">
        <title>Genome Sequence of Nemania bipapillata.</title>
        <authorList>
            <person name="Buettner E."/>
        </authorList>
    </citation>
    <scope>NUCLEOTIDE SEQUENCE</scope>
    <source>
        <strain evidence="1">CP14</strain>
    </source>
</reference>
<accession>A0ACC2HQ58</accession>
<protein>
    <submittedName>
        <fullName evidence="1">Uncharacterized protein</fullName>
    </submittedName>
</protein>
<comment type="caution">
    <text evidence="1">The sequence shown here is derived from an EMBL/GenBank/DDBJ whole genome shotgun (WGS) entry which is preliminary data.</text>
</comment>
<keyword evidence="2" id="KW-1185">Reference proteome</keyword>
<proteinExistence type="predicted"/>
<dbReference type="Proteomes" id="UP001153334">
    <property type="component" value="Unassembled WGS sequence"/>
</dbReference>
<gene>
    <name evidence="1" type="ORF">ONZ43_g7579</name>
</gene>
<organism evidence="1 2">
    <name type="scientific">Nemania bipapillata</name>
    <dbReference type="NCBI Taxonomy" id="110536"/>
    <lineage>
        <taxon>Eukaryota</taxon>
        <taxon>Fungi</taxon>
        <taxon>Dikarya</taxon>
        <taxon>Ascomycota</taxon>
        <taxon>Pezizomycotina</taxon>
        <taxon>Sordariomycetes</taxon>
        <taxon>Xylariomycetidae</taxon>
        <taxon>Xylariales</taxon>
        <taxon>Xylariaceae</taxon>
        <taxon>Nemania</taxon>
    </lineage>
</organism>
<sequence>MLLLPLALTLGTRCLPTVYYYYYHYIVDDDDEDGYGGEYITHANLFLSSSTYLGGYAYCAVAALTLLDSADPGPHATPTRYIDTGIPSIPALIHFLVNRQFAYTDSENDDSDGNDTPDHPPDLSSLSLSDSVPPMTGFNGRLNKLPDTCYTWWNSGTLSLLGQDSLISRGPARRFLLEKTQHQIGGFAKHPGGPPDVYHAYMGLAALATIAGTEGEPGLRTFDSRLCISADAAARMAKARESILHPTETTGETDSEEDD</sequence>